<accession>A0A409X7C0</accession>
<dbReference type="InParanoid" id="A0A409X7C0"/>
<evidence type="ECO:0000313" key="2">
    <source>
        <dbReference type="Proteomes" id="UP000283269"/>
    </source>
</evidence>
<dbReference type="Proteomes" id="UP000283269">
    <property type="component" value="Unassembled WGS sequence"/>
</dbReference>
<name>A0A409X7C0_PSICY</name>
<protein>
    <submittedName>
        <fullName evidence="1">Uncharacterized protein</fullName>
    </submittedName>
</protein>
<organism evidence="1 2">
    <name type="scientific">Psilocybe cyanescens</name>
    <dbReference type="NCBI Taxonomy" id="93625"/>
    <lineage>
        <taxon>Eukaryota</taxon>
        <taxon>Fungi</taxon>
        <taxon>Dikarya</taxon>
        <taxon>Basidiomycota</taxon>
        <taxon>Agaricomycotina</taxon>
        <taxon>Agaricomycetes</taxon>
        <taxon>Agaricomycetidae</taxon>
        <taxon>Agaricales</taxon>
        <taxon>Agaricineae</taxon>
        <taxon>Strophariaceae</taxon>
        <taxon>Psilocybe</taxon>
    </lineage>
</organism>
<dbReference type="OrthoDB" id="10669791at2759"/>
<reference evidence="1 2" key="1">
    <citation type="journal article" date="2018" name="Evol. Lett.">
        <title>Horizontal gene cluster transfer increased hallucinogenic mushroom diversity.</title>
        <authorList>
            <person name="Reynolds H.T."/>
            <person name="Vijayakumar V."/>
            <person name="Gluck-Thaler E."/>
            <person name="Korotkin H.B."/>
            <person name="Matheny P.B."/>
            <person name="Slot J.C."/>
        </authorList>
    </citation>
    <scope>NUCLEOTIDE SEQUENCE [LARGE SCALE GENOMIC DNA]</scope>
    <source>
        <strain evidence="1 2">2631</strain>
    </source>
</reference>
<comment type="caution">
    <text evidence="1">The sequence shown here is derived from an EMBL/GenBank/DDBJ whole genome shotgun (WGS) entry which is preliminary data.</text>
</comment>
<keyword evidence="2" id="KW-1185">Reference proteome</keyword>
<evidence type="ECO:0000313" key="1">
    <source>
        <dbReference type="EMBL" id="PPQ86604.1"/>
    </source>
</evidence>
<sequence length="225" mass="24953">MVPQSEAQKTLEEYDQNQKVFDEHTNEWDCCFAMGELEPDEVDAAEWEDDNNEPILPNAYLQPPLSPTHLDIATTLSQIDPISCPLPPPPLSDLSLVHEALPSSSSAILNPLASLTDYSAPLSVANHPPSSSSLTAKALENTFQFTEPGLPAVALWLFFGFTLLSPQQHFQIPHYADDGPEARNFTSGVGYLSIPPQYIETRVGQTVINFFWSISQQRNRDYVPP</sequence>
<proteinExistence type="predicted"/>
<dbReference type="AlphaFoldDB" id="A0A409X7C0"/>
<gene>
    <name evidence="1" type="ORF">CVT25_006275</name>
</gene>
<dbReference type="EMBL" id="NHYD01002453">
    <property type="protein sequence ID" value="PPQ86604.1"/>
    <property type="molecule type" value="Genomic_DNA"/>
</dbReference>